<sequence length="58" mass="6372">TQLPYFTDDDDCIGCGQCVAVCPGLAITLVDYRKDKESPVVTFPLELTHEKIEVGQTV</sequence>
<protein>
    <recommendedName>
        <fullName evidence="1">4Fe-4S ferredoxin-type domain-containing protein</fullName>
    </recommendedName>
</protein>
<comment type="caution">
    <text evidence="2">The sequence shown here is derived from an EMBL/GenBank/DDBJ whole genome shotgun (WGS) entry which is preliminary data.</text>
</comment>
<dbReference type="PROSITE" id="PS00198">
    <property type="entry name" value="4FE4S_FER_1"/>
    <property type="match status" value="1"/>
</dbReference>
<feature type="non-terminal residue" evidence="2">
    <location>
        <position position="1"/>
    </location>
</feature>
<dbReference type="PROSITE" id="PS51379">
    <property type="entry name" value="4FE4S_FER_2"/>
    <property type="match status" value="1"/>
</dbReference>
<dbReference type="AlphaFoldDB" id="X1QHD2"/>
<dbReference type="Pfam" id="PF00037">
    <property type="entry name" value="Fer4"/>
    <property type="match status" value="1"/>
</dbReference>
<evidence type="ECO:0000313" key="2">
    <source>
        <dbReference type="EMBL" id="GAI67897.1"/>
    </source>
</evidence>
<feature type="non-terminal residue" evidence="2">
    <location>
        <position position="58"/>
    </location>
</feature>
<dbReference type="Gene3D" id="3.30.70.20">
    <property type="match status" value="1"/>
</dbReference>
<organism evidence="2">
    <name type="scientific">marine sediment metagenome</name>
    <dbReference type="NCBI Taxonomy" id="412755"/>
    <lineage>
        <taxon>unclassified sequences</taxon>
        <taxon>metagenomes</taxon>
        <taxon>ecological metagenomes</taxon>
    </lineage>
</organism>
<name>X1QHD2_9ZZZZ</name>
<dbReference type="SUPFAM" id="SSF54862">
    <property type="entry name" value="4Fe-4S ferredoxins"/>
    <property type="match status" value="1"/>
</dbReference>
<accession>X1QHD2</accession>
<evidence type="ECO:0000259" key="1">
    <source>
        <dbReference type="PROSITE" id="PS51379"/>
    </source>
</evidence>
<reference evidence="2" key="1">
    <citation type="journal article" date="2014" name="Front. Microbiol.">
        <title>High frequency of phylogenetically diverse reductive dehalogenase-homologous genes in deep subseafloor sedimentary metagenomes.</title>
        <authorList>
            <person name="Kawai M."/>
            <person name="Futagami T."/>
            <person name="Toyoda A."/>
            <person name="Takaki Y."/>
            <person name="Nishi S."/>
            <person name="Hori S."/>
            <person name="Arai W."/>
            <person name="Tsubouchi T."/>
            <person name="Morono Y."/>
            <person name="Uchiyama I."/>
            <person name="Ito T."/>
            <person name="Fujiyama A."/>
            <person name="Inagaki F."/>
            <person name="Takami H."/>
        </authorList>
    </citation>
    <scope>NUCLEOTIDE SEQUENCE</scope>
    <source>
        <strain evidence="2">Expedition CK06-06</strain>
    </source>
</reference>
<feature type="domain" description="4Fe-4S ferredoxin-type" evidence="1">
    <location>
        <begin position="3"/>
        <end position="32"/>
    </location>
</feature>
<proteinExistence type="predicted"/>
<gene>
    <name evidence="2" type="ORF">S06H3_66483</name>
</gene>
<dbReference type="InterPro" id="IPR017900">
    <property type="entry name" value="4Fe4S_Fe_S_CS"/>
</dbReference>
<dbReference type="EMBL" id="BARV01045340">
    <property type="protein sequence ID" value="GAI67897.1"/>
    <property type="molecule type" value="Genomic_DNA"/>
</dbReference>
<dbReference type="InterPro" id="IPR017896">
    <property type="entry name" value="4Fe4S_Fe-S-bd"/>
</dbReference>